<dbReference type="SUPFAM" id="SSF55073">
    <property type="entry name" value="Nucleotide cyclase"/>
    <property type="match status" value="1"/>
</dbReference>
<keyword evidence="1" id="KW-0812">Transmembrane</keyword>
<dbReference type="KEGG" id="bcop:JD108_17870"/>
<dbReference type="GO" id="GO:0005886">
    <property type="term" value="C:plasma membrane"/>
    <property type="evidence" value="ECO:0007669"/>
    <property type="project" value="TreeGrafter"/>
</dbReference>
<feature type="transmembrane region" description="Helical" evidence="1">
    <location>
        <begin position="60"/>
        <end position="77"/>
    </location>
</feature>
<proteinExistence type="predicted"/>
<dbReference type="Pfam" id="PF00990">
    <property type="entry name" value="GGDEF"/>
    <property type="match status" value="1"/>
</dbReference>
<dbReference type="NCBIfam" id="TIGR00254">
    <property type="entry name" value="GGDEF"/>
    <property type="match status" value="1"/>
</dbReference>
<dbReference type="GO" id="GO:1902201">
    <property type="term" value="P:negative regulation of bacterial-type flagellum-dependent cell motility"/>
    <property type="evidence" value="ECO:0007669"/>
    <property type="project" value="TreeGrafter"/>
</dbReference>
<evidence type="ECO:0000313" key="4">
    <source>
        <dbReference type="Proteomes" id="UP000595847"/>
    </source>
</evidence>
<dbReference type="AlphaFoldDB" id="A0A7T5EJE2"/>
<dbReference type="Gene3D" id="3.30.70.270">
    <property type="match status" value="1"/>
</dbReference>
<feature type="transmembrane region" description="Helical" evidence="1">
    <location>
        <begin position="25"/>
        <end position="48"/>
    </location>
</feature>
<dbReference type="SMART" id="SM00267">
    <property type="entry name" value="GGDEF"/>
    <property type="match status" value="1"/>
</dbReference>
<name>A0A7T5EJE2_9BACL</name>
<organism evidence="3 4">
    <name type="scientific">Brevibacillus composti</name>
    <dbReference type="NCBI Taxonomy" id="2796470"/>
    <lineage>
        <taxon>Bacteria</taxon>
        <taxon>Bacillati</taxon>
        <taxon>Bacillota</taxon>
        <taxon>Bacilli</taxon>
        <taxon>Bacillales</taxon>
        <taxon>Paenibacillaceae</taxon>
        <taxon>Brevibacillus</taxon>
    </lineage>
</organism>
<accession>A0A7T5EJE2</accession>
<protein>
    <submittedName>
        <fullName evidence="3">Diguanylate cyclase</fullName>
    </submittedName>
</protein>
<evidence type="ECO:0000313" key="3">
    <source>
        <dbReference type="EMBL" id="QQE73732.1"/>
    </source>
</evidence>
<dbReference type="Proteomes" id="UP000595847">
    <property type="component" value="Chromosome"/>
</dbReference>
<keyword evidence="1" id="KW-0472">Membrane</keyword>
<dbReference type="InterPro" id="IPR029787">
    <property type="entry name" value="Nucleotide_cyclase"/>
</dbReference>
<evidence type="ECO:0000259" key="2">
    <source>
        <dbReference type="PROSITE" id="PS50887"/>
    </source>
</evidence>
<feature type="domain" description="GGDEF" evidence="2">
    <location>
        <begin position="129"/>
        <end position="251"/>
    </location>
</feature>
<dbReference type="InterPro" id="IPR000160">
    <property type="entry name" value="GGDEF_dom"/>
</dbReference>
<evidence type="ECO:0000256" key="1">
    <source>
        <dbReference type="SAM" id="Phobius"/>
    </source>
</evidence>
<dbReference type="InterPro" id="IPR050469">
    <property type="entry name" value="Diguanylate_Cyclase"/>
</dbReference>
<dbReference type="PROSITE" id="PS50887">
    <property type="entry name" value="GGDEF"/>
    <property type="match status" value="1"/>
</dbReference>
<sequence length="251" mass="29115">MQDWLTWSLFLSTAIIMVTGMMKGLLAALGVCLVVLFVWGSLLIWSHFAAMPLRFSVEELIIWMTFFLGAAVTSGLPHRIMSTILAENDEMNSKFDELVSIDADTGFDNEKRFSFDLEEEFSRARRTGTPFSLLYVKILYFRQFVDLYGRKETEHLLQSLAELLRQKTRITDRKYRPHEDTFAILLANSTEENAQIVIAKIEKLLQHHTLRRKNKQITLTIAFGLASYREDMSDPLELVHDARKELEQYIQ</sequence>
<dbReference type="GO" id="GO:0052621">
    <property type="term" value="F:diguanylate cyclase activity"/>
    <property type="evidence" value="ECO:0007669"/>
    <property type="project" value="TreeGrafter"/>
</dbReference>
<dbReference type="PANTHER" id="PTHR45138:SF6">
    <property type="entry name" value="DIGUANYLATE CYCLASE DGCN"/>
    <property type="match status" value="1"/>
</dbReference>
<dbReference type="PANTHER" id="PTHR45138">
    <property type="entry name" value="REGULATORY COMPONENTS OF SENSORY TRANSDUCTION SYSTEM"/>
    <property type="match status" value="1"/>
</dbReference>
<gene>
    <name evidence="3" type="ORF">JD108_17870</name>
</gene>
<dbReference type="EMBL" id="CP066308">
    <property type="protein sequence ID" value="QQE73732.1"/>
    <property type="molecule type" value="Genomic_DNA"/>
</dbReference>
<reference evidence="3 4" key="1">
    <citation type="submission" date="2020-12" db="EMBL/GenBank/DDBJ databases">
        <title>strain FJAT-54423T represents a novel species of the genus Brevibacillus.</title>
        <authorList>
            <person name="Tang R."/>
        </authorList>
    </citation>
    <scope>NUCLEOTIDE SEQUENCE [LARGE SCALE GENOMIC DNA]</scope>
    <source>
        <strain evidence="3 4">FJAT-54423</strain>
    </source>
</reference>
<keyword evidence="1" id="KW-1133">Transmembrane helix</keyword>
<dbReference type="GO" id="GO:0043709">
    <property type="term" value="P:cell adhesion involved in single-species biofilm formation"/>
    <property type="evidence" value="ECO:0007669"/>
    <property type="project" value="TreeGrafter"/>
</dbReference>
<dbReference type="InterPro" id="IPR043128">
    <property type="entry name" value="Rev_trsase/Diguanyl_cyclase"/>
</dbReference>
<dbReference type="RefSeq" id="WP_198827334.1">
    <property type="nucleotide sequence ID" value="NZ_CP066308.1"/>
</dbReference>
<dbReference type="CDD" id="cd01949">
    <property type="entry name" value="GGDEF"/>
    <property type="match status" value="1"/>
</dbReference>